<evidence type="ECO:0000313" key="2">
    <source>
        <dbReference type="Proteomes" id="UP000789739"/>
    </source>
</evidence>
<dbReference type="SUPFAM" id="SSF52540">
    <property type="entry name" value="P-loop containing nucleoside triphosphate hydrolases"/>
    <property type="match status" value="1"/>
</dbReference>
<protein>
    <submittedName>
        <fullName evidence="1">7634_t:CDS:1</fullName>
    </submittedName>
</protein>
<organism evidence="1 2">
    <name type="scientific">Paraglomus brasilianum</name>
    <dbReference type="NCBI Taxonomy" id="144538"/>
    <lineage>
        <taxon>Eukaryota</taxon>
        <taxon>Fungi</taxon>
        <taxon>Fungi incertae sedis</taxon>
        <taxon>Mucoromycota</taxon>
        <taxon>Glomeromycotina</taxon>
        <taxon>Glomeromycetes</taxon>
        <taxon>Paraglomerales</taxon>
        <taxon>Paraglomeraceae</taxon>
        <taxon>Paraglomus</taxon>
    </lineage>
</organism>
<gene>
    <name evidence="1" type="ORF">PBRASI_LOCUS7181</name>
</gene>
<keyword evidence="2" id="KW-1185">Reference proteome</keyword>
<accession>A0A9N9C8N4</accession>
<dbReference type="SUPFAM" id="SSF81585">
    <property type="entry name" value="PsbU/PolX domain-like"/>
    <property type="match status" value="1"/>
</dbReference>
<name>A0A9N9C8N4_9GLOM</name>
<dbReference type="AlphaFoldDB" id="A0A9N9C8N4"/>
<dbReference type="EMBL" id="CAJVPI010001061">
    <property type="protein sequence ID" value="CAG8592152.1"/>
    <property type="molecule type" value="Genomic_DNA"/>
</dbReference>
<reference evidence="1" key="1">
    <citation type="submission" date="2021-06" db="EMBL/GenBank/DDBJ databases">
        <authorList>
            <person name="Kallberg Y."/>
            <person name="Tangrot J."/>
            <person name="Rosling A."/>
        </authorList>
    </citation>
    <scope>NUCLEOTIDE SEQUENCE</scope>
    <source>
        <strain evidence="1">BR232B</strain>
    </source>
</reference>
<evidence type="ECO:0000313" key="1">
    <source>
        <dbReference type="EMBL" id="CAG8592152.1"/>
    </source>
</evidence>
<dbReference type="OrthoDB" id="2433727at2759"/>
<proteinExistence type="predicted"/>
<dbReference type="Gene3D" id="1.10.150.320">
    <property type="entry name" value="Photosystem II 12 kDa extrinsic protein"/>
    <property type="match status" value="1"/>
</dbReference>
<comment type="caution">
    <text evidence="1">The sequence shown here is derived from an EMBL/GenBank/DDBJ whole genome shotgun (WGS) entry which is preliminary data.</text>
</comment>
<dbReference type="InterPro" id="IPR027417">
    <property type="entry name" value="P-loop_NTPase"/>
</dbReference>
<dbReference type="Proteomes" id="UP000789739">
    <property type="component" value="Unassembled WGS sequence"/>
</dbReference>
<sequence>MHPIPFVAGGPGTGKTRLLEELKNLVQERALNDADDQVREIFANMIAVVITFGNGSAASDSDVMLGGEIALCTRILHRYFVEGNSNMQYENFVNQCIKLGLRKGGLMLGTVLKTITMDKYGQQQQSGNTSAFLLCIDEMNKLIDIDTPLTQVTFRTVVNAVGRLSCGKAVENIFFIPILAGTLEQPLSQIITKPALVLPLDLLSNADTIKIAQENSGLDKHYVTTTASFRRCLSDIGGHVRTLEFFLEKCVSAKSSESINLFEVMQFVKEKLMDRYDFRNVACNMAQPVAYAILGLNVSPSKRISERSQLTYTDLSSMGMLVFQHEDKQASLCIRIPYIWVWCIVMSARELGADWAKFWETLIVQEKNFVWQDWEDLNLRFWAFRLHLYHVIGHQQIGMDEFLRGAYCGADIKENTMEIPSDLDNIKVIYIKERFPEHQKYHDVNSEHMYREFTSNMIVKNGQGGMMDGFTHYKDFNQTKLVTVCLQMKWGQYETMKPQVINRETVSNEAKKVMEKLQNHLHLSLQQYRLILLCNTPLSEALRCVLPDDLPSNVALVCEDNFAKFYGPVYANRAQFAAANEKVNINSAYKWELCLIRGVGPQTASDIIAKRKERPFEGEMDLLRRVKFSRRELSQIEF</sequence>